<evidence type="ECO:0000256" key="1">
    <source>
        <dbReference type="SAM" id="MobiDB-lite"/>
    </source>
</evidence>
<keyword evidence="3" id="KW-1185">Reference proteome</keyword>
<accession>A0ABP3M6A4</accession>
<evidence type="ECO:0000313" key="3">
    <source>
        <dbReference type="Proteomes" id="UP001501576"/>
    </source>
</evidence>
<feature type="region of interest" description="Disordered" evidence="1">
    <location>
        <begin position="1"/>
        <end position="43"/>
    </location>
</feature>
<reference evidence="3" key="1">
    <citation type="journal article" date="2019" name="Int. J. Syst. Evol. Microbiol.">
        <title>The Global Catalogue of Microorganisms (GCM) 10K type strain sequencing project: providing services to taxonomists for standard genome sequencing and annotation.</title>
        <authorList>
            <consortium name="The Broad Institute Genomics Platform"/>
            <consortium name="The Broad Institute Genome Sequencing Center for Infectious Disease"/>
            <person name="Wu L."/>
            <person name="Ma J."/>
        </authorList>
    </citation>
    <scope>NUCLEOTIDE SEQUENCE [LARGE SCALE GENOMIC DNA]</scope>
    <source>
        <strain evidence="3">JCM 5052</strain>
    </source>
</reference>
<dbReference type="EMBL" id="BAAABZ010000011">
    <property type="protein sequence ID" value="GAA0513760.1"/>
    <property type="molecule type" value="Genomic_DNA"/>
</dbReference>
<dbReference type="Proteomes" id="UP001501576">
    <property type="component" value="Unassembled WGS sequence"/>
</dbReference>
<protein>
    <submittedName>
        <fullName evidence="2">Uncharacterized protein</fullName>
    </submittedName>
</protein>
<proteinExistence type="predicted"/>
<gene>
    <name evidence="2" type="ORF">GCM10010390_15130</name>
</gene>
<evidence type="ECO:0000313" key="2">
    <source>
        <dbReference type="EMBL" id="GAA0513760.1"/>
    </source>
</evidence>
<name>A0ABP3M6A4_9ACTN</name>
<comment type="caution">
    <text evidence="2">The sequence shown here is derived from an EMBL/GenBank/DDBJ whole genome shotgun (WGS) entry which is preliminary data.</text>
</comment>
<organism evidence="2 3">
    <name type="scientific">Streptomyces mordarskii</name>
    <dbReference type="NCBI Taxonomy" id="1226758"/>
    <lineage>
        <taxon>Bacteria</taxon>
        <taxon>Bacillati</taxon>
        <taxon>Actinomycetota</taxon>
        <taxon>Actinomycetes</taxon>
        <taxon>Kitasatosporales</taxon>
        <taxon>Streptomycetaceae</taxon>
        <taxon>Streptomyces</taxon>
    </lineage>
</organism>
<sequence length="84" mass="8995">MGCQAFADPRVVAGGDGRERQINGSRFGDPTAAHTDSCEDGRRAQIPGEHDSVRDADLPVALQNGFTGRELGFRWVVSLLGGIR</sequence>